<keyword evidence="7" id="KW-0732">Signal</keyword>
<dbReference type="SUPFAM" id="SSF52058">
    <property type="entry name" value="L domain-like"/>
    <property type="match status" value="1"/>
</dbReference>
<keyword evidence="5" id="KW-0433">Leucine-rich repeat</keyword>
<evidence type="ECO:0000256" key="14">
    <source>
        <dbReference type="SAM" id="MobiDB-lite"/>
    </source>
</evidence>
<dbReference type="Pfam" id="PF13855">
    <property type="entry name" value="LRR_8"/>
    <property type="match status" value="1"/>
</dbReference>
<evidence type="ECO:0000256" key="7">
    <source>
        <dbReference type="ARBA" id="ARBA00022729"/>
    </source>
</evidence>
<dbReference type="SMART" id="SM00369">
    <property type="entry name" value="LRR_TYP"/>
    <property type="match status" value="6"/>
</dbReference>
<evidence type="ECO:0000256" key="8">
    <source>
        <dbReference type="ARBA" id="ARBA00022737"/>
    </source>
</evidence>
<comment type="similarity">
    <text evidence="3">Belongs to the RLP family.</text>
</comment>
<comment type="subcellular location">
    <subcellularLocation>
        <location evidence="1">Cell membrane</location>
    </subcellularLocation>
    <subcellularLocation>
        <location evidence="13">Endomembrane system</location>
        <topology evidence="13">Single-pass membrane protein</topology>
    </subcellularLocation>
    <subcellularLocation>
        <location evidence="2">Membrane</location>
        <topology evidence="2">Single-pass type I membrane protein</topology>
    </subcellularLocation>
</comment>
<evidence type="ECO:0000256" key="3">
    <source>
        <dbReference type="ARBA" id="ARBA00009592"/>
    </source>
</evidence>
<dbReference type="AlphaFoldDB" id="A0AAD5IXQ2"/>
<dbReference type="Pfam" id="PF00560">
    <property type="entry name" value="LRR_1"/>
    <property type="match status" value="5"/>
</dbReference>
<dbReference type="PANTHER" id="PTHR48062">
    <property type="entry name" value="RECEPTOR-LIKE PROTEIN 14"/>
    <property type="match status" value="1"/>
</dbReference>
<gene>
    <name evidence="15" type="ORF">LWI28_027246</name>
</gene>
<reference evidence="15" key="2">
    <citation type="submission" date="2023-02" db="EMBL/GenBank/DDBJ databases">
        <authorList>
            <person name="Swenson N.G."/>
            <person name="Wegrzyn J.L."/>
            <person name="Mcevoy S.L."/>
        </authorList>
    </citation>
    <scope>NUCLEOTIDE SEQUENCE</scope>
    <source>
        <strain evidence="15">91603</strain>
        <tissue evidence="15">Leaf</tissue>
    </source>
</reference>
<dbReference type="Gene3D" id="3.80.10.10">
    <property type="entry name" value="Ribonuclease Inhibitor"/>
    <property type="match status" value="1"/>
</dbReference>
<sequence>MCIFDGKRPSVSIENSIVGNNLFLTNRQKYNISEGYEWLEIRSYVVGKGYGNRIRGSFTKNDLSNSINPFLFNSRSSLVTLDLSYNTIQGYIPDYALWNMSSLLYLDLTGNGINGIPKSFGNLCGLKTLSLESNNLTGQLPELFLNLSGCTKNTLQVLRLNNNMLSGSLPDFTLFSSLRELYLYENRLNGSFPNSLAQLSNLTGLDLSRNQLVGSFPDGFSAMLTSIESLDVSSNWLNGSLPESIGQLSKLLDLDFSSNFLEGLTGISSQESGQDFDQGSDMQEKLNVEVEQFEVKSQIQLEKSDETPKSSSHQSDQGYQLTRDRDKRIIRPPERVIRILQGRMVEVVLATLGRCSMGGVGKSGGNGSGSVKKVNGVSTEVNLEKTTQLKNGVKNNHVNIRNSTSISRVSGSRFDVLGEEDFDLMKVGEQ</sequence>
<feature type="compositionally biased region" description="Polar residues" evidence="14">
    <location>
        <begin position="309"/>
        <end position="320"/>
    </location>
</feature>
<evidence type="ECO:0000313" key="16">
    <source>
        <dbReference type="Proteomes" id="UP001064489"/>
    </source>
</evidence>
<accession>A0AAD5IXQ2</accession>
<dbReference type="GO" id="GO:0005886">
    <property type="term" value="C:plasma membrane"/>
    <property type="evidence" value="ECO:0007669"/>
    <property type="project" value="UniProtKB-SubCell"/>
</dbReference>
<dbReference type="InterPro" id="IPR032675">
    <property type="entry name" value="LRR_dom_sf"/>
</dbReference>
<keyword evidence="12" id="KW-0325">Glycoprotein</keyword>
<evidence type="ECO:0000256" key="4">
    <source>
        <dbReference type="ARBA" id="ARBA00022475"/>
    </source>
</evidence>
<evidence type="ECO:0000256" key="13">
    <source>
        <dbReference type="ARBA" id="ARBA00037847"/>
    </source>
</evidence>
<feature type="region of interest" description="Disordered" evidence="14">
    <location>
        <begin position="300"/>
        <end position="327"/>
    </location>
</feature>
<evidence type="ECO:0000256" key="6">
    <source>
        <dbReference type="ARBA" id="ARBA00022692"/>
    </source>
</evidence>
<dbReference type="InterPro" id="IPR051502">
    <property type="entry name" value="RLP_Defense_Trigger"/>
</dbReference>
<dbReference type="Proteomes" id="UP001064489">
    <property type="component" value="Chromosome 8"/>
</dbReference>
<proteinExistence type="inferred from homology"/>
<dbReference type="InterPro" id="IPR003591">
    <property type="entry name" value="Leu-rich_rpt_typical-subtyp"/>
</dbReference>
<dbReference type="PRINTS" id="PR00019">
    <property type="entry name" value="LEURICHRPT"/>
</dbReference>
<evidence type="ECO:0000256" key="11">
    <source>
        <dbReference type="ARBA" id="ARBA00023170"/>
    </source>
</evidence>
<name>A0AAD5IXQ2_ACENE</name>
<dbReference type="FunFam" id="3.80.10.10:FF:000041">
    <property type="entry name" value="LRR receptor-like serine/threonine-protein kinase ERECTA"/>
    <property type="match status" value="1"/>
</dbReference>
<dbReference type="InterPro" id="IPR001611">
    <property type="entry name" value="Leu-rich_rpt"/>
</dbReference>
<keyword evidence="4" id="KW-1003">Cell membrane</keyword>
<keyword evidence="8" id="KW-0677">Repeat</keyword>
<keyword evidence="6" id="KW-0812">Transmembrane</keyword>
<evidence type="ECO:0000256" key="5">
    <source>
        <dbReference type="ARBA" id="ARBA00022614"/>
    </source>
</evidence>
<evidence type="ECO:0000313" key="15">
    <source>
        <dbReference type="EMBL" id="KAI9175103.1"/>
    </source>
</evidence>
<evidence type="ECO:0000256" key="10">
    <source>
        <dbReference type="ARBA" id="ARBA00023136"/>
    </source>
</evidence>
<keyword evidence="9" id="KW-1133">Transmembrane helix</keyword>
<protein>
    <submittedName>
        <fullName evidence="15">Uncharacterized protein</fullName>
    </submittedName>
</protein>
<keyword evidence="10" id="KW-0472">Membrane</keyword>
<dbReference type="EMBL" id="JAJSOW010000103">
    <property type="protein sequence ID" value="KAI9175103.1"/>
    <property type="molecule type" value="Genomic_DNA"/>
</dbReference>
<organism evidence="15 16">
    <name type="scientific">Acer negundo</name>
    <name type="common">Box elder</name>
    <dbReference type="NCBI Taxonomy" id="4023"/>
    <lineage>
        <taxon>Eukaryota</taxon>
        <taxon>Viridiplantae</taxon>
        <taxon>Streptophyta</taxon>
        <taxon>Embryophyta</taxon>
        <taxon>Tracheophyta</taxon>
        <taxon>Spermatophyta</taxon>
        <taxon>Magnoliopsida</taxon>
        <taxon>eudicotyledons</taxon>
        <taxon>Gunneridae</taxon>
        <taxon>Pentapetalae</taxon>
        <taxon>rosids</taxon>
        <taxon>malvids</taxon>
        <taxon>Sapindales</taxon>
        <taxon>Sapindaceae</taxon>
        <taxon>Hippocastanoideae</taxon>
        <taxon>Acereae</taxon>
        <taxon>Acer</taxon>
    </lineage>
</organism>
<evidence type="ECO:0000256" key="1">
    <source>
        <dbReference type="ARBA" id="ARBA00004236"/>
    </source>
</evidence>
<evidence type="ECO:0000256" key="2">
    <source>
        <dbReference type="ARBA" id="ARBA00004479"/>
    </source>
</evidence>
<reference evidence="15" key="1">
    <citation type="journal article" date="2022" name="Plant J.">
        <title>Strategies of tolerance reflected in two North American maple genomes.</title>
        <authorList>
            <person name="McEvoy S.L."/>
            <person name="Sezen U.U."/>
            <person name="Trouern-Trend A."/>
            <person name="McMahon S.M."/>
            <person name="Schaberg P.G."/>
            <person name="Yang J."/>
            <person name="Wegrzyn J.L."/>
            <person name="Swenson N.G."/>
        </authorList>
    </citation>
    <scope>NUCLEOTIDE SEQUENCE</scope>
    <source>
        <strain evidence="15">91603</strain>
    </source>
</reference>
<dbReference type="PANTHER" id="PTHR48062:SF52">
    <property type="entry name" value="RECEPTOR-LIKE PROTEIN 8-RELATED"/>
    <property type="match status" value="1"/>
</dbReference>
<evidence type="ECO:0000256" key="9">
    <source>
        <dbReference type="ARBA" id="ARBA00022989"/>
    </source>
</evidence>
<keyword evidence="11" id="KW-0675">Receptor</keyword>
<evidence type="ECO:0000256" key="12">
    <source>
        <dbReference type="ARBA" id="ARBA00023180"/>
    </source>
</evidence>
<comment type="caution">
    <text evidence="15">The sequence shown here is derived from an EMBL/GenBank/DDBJ whole genome shotgun (WGS) entry which is preliminary data.</text>
</comment>
<keyword evidence="16" id="KW-1185">Reference proteome</keyword>